<dbReference type="Proteomes" id="UP000321523">
    <property type="component" value="Unassembled WGS sequence"/>
</dbReference>
<sequence length="529" mass="57594">MKDDQRDSNPVSPKDDPLQRIAVLERRVAVLTRENERLETFLAVLRHRIFGRSSERMSPDQLSLLDTAAPAPADPGGAEPSGADTTGRRRRGGGGRRPLPDSLLRVIREILPVSTQCPCCSREMARIGQDESRQLHLVPAHAEVHVTVRPKFACRACGELAQAPAPDDRPIERGLPTAGTIAQVVIAKYLNHMPLHRQAAHYARLGVLLATTTLYGWVEAAARDLAPIADRLLELLLRRTKIHADDTPVTVLNPGRSGTHDGRFWVYADDTRPRGGSEPSIAVFRFSAGRAGKHPGQHLAGFTGTLQADAFSGFDHLYRGNAIVEAGCLGHARRKLVDLVRAKGSPVAAEGVKQIAALYRIERRIYGLPPTERLTARQSEAVPLLDALRAWLTERLSQVAPRSELAKALGYMNAQWDALVRYATDGTLEIDNLTAERALRGIAIGRKNWNVIGSDAAGKVAAVIYSLVETCRLNGINPEAYLTDVIGRIGRTKIQALDTLLPFNWRPPDAGNPADPGRMNIAPHAAAAA</sequence>
<reference evidence="6 7" key="1">
    <citation type="submission" date="2019-07" db="EMBL/GenBank/DDBJ databases">
        <title>Whole genome shotgun sequence of Skermanella aerolata NBRC 106429.</title>
        <authorList>
            <person name="Hosoyama A."/>
            <person name="Uohara A."/>
            <person name="Ohji S."/>
            <person name="Ichikawa N."/>
        </authorList>
    </citation>
    <scope>NUCLEOTIDE SEQUENCE [LARGE SCALE GENOMIC DNA]</scope>
    <source>
        <strain evidence="6 7">NBRC 106429</strain>
    </source>
</reference>
<dbReference type="InterPro" id="IPR024474">
    <property type="entry name" value="Znf_dom_IS66"/>
</dbReference>
<dbReference type="Pfam" id="PF03050">
    <property type="entry name" value="DDE_Tnp_IS66"/>
    <property type="match status" value="1"/>
</dbReference>
<dbReference type="InterPro" id="IPR052344">
    <property type="entry name" value="Transposase-related"/>
</dbReference>
<name>A0A512E2V2_9PROT</name>
<evidence type="ECO:0000256" key="1">
    <source>
        <dbReference type="SAM" id="MobiDB-lite"/>
    </source>
</evidence>
<dbReference type="PANTHER" id="PTHR33678:SF1">
    <property type="entry name" value="BLL1576 PROTEIN"/>
    <property type="match status" value="1"/>
</dbReference>
<evidence type="ECO:0000259" key="3">
    <source>
        <dbReference type="Pfam" id="PF13005"/>
    </source>
</evidence>
<feature type="domain" description="Transposase IS66 central" evidence="2">
    <location>
        <begin position="173"/>
        <end position="459"/>
    </location>
</feature>
<feature type="domain" description="Transposase IS66 zinc-finger binding" evidence="3">
    <location>
        <begin position="115"/>
        <end position="158"/>
    </location>
</feature>
<accession>A0A512E2V2</accession>
<comment type="caution">
    <text evidence="6">The sequence shown here is derived from an EMBL/GenBank/DDBJ whole genome shotgun (WGS) entry which is preliminary data.</text>
</comment>
<dbReference type="Pfam" id="PF13817">
    <property type="entry name" value="DDE_Tnp_IS66_C"/>
    <property type="match status" value="1"/>
</dbReference>
<keyword evidence="7" id="KW-1185">Reference proteome</keyword>
<feature type="region of interest" description="Disordered" evidence="1">
    <location>
        <begin position="66"/>
        <end position="100"/>
    </location>
</feature>
<gene>
    <name evidence="6" type="ORF">SAE02_72100</name>
</gene>
<evidence type="ECO:0000313" key="6">
    <source>
        <dbReference type="EMBL" id="GEO43062.1"/>
    </source>
</evidence>
<dbReference type="NCBIfam" id="NF033517">
    <property type="entry name" value="transpos_IS66"/>
    <property type="match status" value="1"/>
</dbReference>
<dbReference type="PANTHER" id="PTHR33678">
    <property type="entry name" value="BLL1576 PROTEIN"/>
    <property type="match status" value="1"/>
</dbReference>
<dbReference type="RefSeq" id="WP_147041219.1">
    <property type="nucleotide sequence ID" value="NZ_BJYZ01000060.1"/>
</dbReference>
<evidence type="ECO:0000313" key="7">
    <source>
        <dbReference type="Proteomes" id="UP000321523"/>
    </source>
</evidence>
<feature type="domain" description="Transposase IS66 C-terminal" evidence="5">
    <location>
        <begin position="466"/>
        <end position="502"/>
    </location>
</feature>
<evidence type="ECO:0000259" key="4">
    <source>
        <dbReference type="Pfam" id="PF13007"/>
    </source>
</evidence>
<dbReference type="InterPro" id="IPR024463">
    <property type="entry name" value="Transposase_TnpC_homeodom"/>
</dbReference>
<evidence type="ECO:0000259" key="2">
    <source>
        <dbReference type="Pfam" id="PF03050"/>
    </source>
</evidence>
<protein>
    <submittedName>
        <fullName evidence="6">Transposase</fullName>
    </submittedName>
</protein>
<feature type="compositionally biased region" description="Low complexity" evidence="1">
    <location>
        <begin position="66"/>
        <end position="84"/>
    </location>
</feature>
<feature type="domain" description="Transposase TnpC homeodomain" evidence="4">
    <location>
        <begin position="37"/>
        <end position="106"/>
    </location>
</feature>
<dbReference type="Pfam" id="PF13005">
    <property type="entry name" value="zf-IS66"/>
    <property type="match status" value="1"/>
</dbReference>
<dbReference type="AlphaFoldDB" id="A0A512E2V2"/>
<organism evidence="6 7">
    <name type="scientific">Skermanella aerolata</name>
    <dbReference type="NCBI Taxonomy" id="393310"/>
    <lineage>
        <taxon>Bacteria</taxon>
        <taxon>Pseudomonadati</taxon>
        <taxon>Pseudomonadota</taxon>
        <taxon>Alphaproteobacteria</taxon>
        <taxon>Rhodospirillales</taxon>
        <taxon>Azospirillaceae</taxon>
        <taxon>Skermanella</taxon>
    </lineage>
</organism>
<dbReference type="OrthoDB" id="9800877at2"/>
<evidence type="ECO:0000259" key="5">
    <source>
        <dbReference type="Pfam" id="PF13817"/>
    </source>
</evidence>
<dbReference type="EMBL" id="BJYZ01000060">
    <property type="protein sequence ID" value="GEO43062.1"/>
    <property type="molecule type" value="Genomic_DNA"/>
</dbReference>
<proteinExistence type="predicted"/>
<dbReference type="Pfam" id="PF13007">
    <property type="entry name" value="LZ_Tnp_IS66"/>
    <property type="match status" value="1"/>
</dbReference>
<dbReference type="InterPro" id="IPR039552">
    <property type="entry name" value="IS66_C"/>
</dbReference>
<dbReference type="InterPro" id="IPR004291">
    <property type="entry name" value="Transposase_IS66_central"/>
</dbReference>